<keyword evidence="4" id="KW-0143">Chaperone</keyword>
<evidence type="ECO:0000256" key="3">
    <source>
        <dbReference type="ARBA" id="ARBA00022490"/>
    </source>
</evidence>
<comment type="similarity">
    <text evidence="2">Belongs to the EspG family.</text>
</comment>
<evidence type="ECO:0000256" key="4">
    <source>
        <dbReference type="ARBA" id="ARBA00023186"/>
    </source>
</evidence>
<name>A0ABS0D8W7_9NOCA</name>
<protein>
    <submittedName>
        <fullName evidence="5">ESX secretion-associated protein EspG</fullName>
    </submittedName>
</protein>
<evidence type="ECO:0000256" key="1">
    <source>
        <dbReference type="ARBA" id="ARBA00004496"/>
    </source>
</evidence>
<proteinExistence type="inferred from homology"/>
<gene>
    <name evidence="5" type="ORF">IU449_01890</name>
</gene>
<sequence>MTWTITPLEFWAAWETLGRDRMPFPLSFRAEAETLVEFDRDRRAAATGLVARMGSDDSLYHALRAIAHADVRIEMFGYRRDGRDRMIRACAAIESDAGAVAAQFPGRHFAEGGNLRIDLCSPQTVVSRLLSVLPSTPPGRGPVVDIHRDEFNRPAAPRSHRRSVGEHATRLLTRAFHAYAEIRVDTGPALDGSTDKGVQVCVVDYVDDGRYLIRESDRIEAIPARADRIQQEVQRMVDRAIVEARETAWRR</sequence>
<keyword evidence="3" id="KW-0963">Cytoplasm</keyword>
<keyword evidence="6" id="KW-1185">Reference proteome</keyword>
<comment type="caution">
    <text evidence="5">The sequence shown here is derived from an EMBL/GenBank/DDBJ whole genome shotgun (WGS) entry which is preliminary data.</text>
</comment>
<accession>A0ABS0D8W7</accession>
<comment type="subcellular location">
    <subcellularLocation>
        <location evidence="1">Cytoplasm</location>
    </subcellularLocation>
</comment>
<dbReference type="RefSeq" id="WP_195000237.1">
    <property type="nucleotide sequence ID" value="NZ_JADLQN010000001.1"/>
</dbReference>
<dbReference type="Pfam" id="PF14011">
    <property type="entry name" value="ESX-1_EspG"/>
    <property type="match status" value="1"/>
</dbReference>
<evidence type="ECO:0000313" key="6">
    <source>
        <dbReference type="Proteomes" id="UP000707731"/>
    </source>
</evidence>
<dbReference type="InterPro" id="IPR025734">
    <property type="entry name" value="EspG"/>
</dbReference>
<organism evidence="5 6">
    <name type="scientific">Nocardia higoensis</name>
    <dbReference type="NCBI Taxonomy" id="228599"/>
    <lineage>
        <taxon>Bacteria</taxon>
        <taxon>Bacillati</taxon>
        <taxon>Actinomycetota</taxon>
        <taxon>Actinomycetes</taxon>
        <taxon>Mycobacteriales</taxon>
        <taxon>Nocardiaceae</taxon>
        <taxon>Nocardia</taxon>
    </lineage>
</organism>
<dbReference type="EMBL" id="JADLQN010000001">
    <property type="protein sequence ID" value="MBF6353309.1"/>
    <property type="molecule type" value="Genomic_DNA"/>
</dbReference>
<dbReference type="Proteomes" id="UP000707731">
    <property type="component" value="Unassembled WGS sequence"/>
</dbReference>
<evidence type="ECO:0000256" key="2">
    <source>
        <dbReference type="ARBA" id="ARBA00006411"/>
    </source>
</evidence>
<reference evidence="5 6" key="1">
    <citation type="submission" date="2020-10" db="EMBL/GenBank/DDBJ databases">
        <title>Identification of Nocardia species via Next-generation sequencing and recognition of intraspecies genetic diversity.</title>
        <authorList>
            <person name="Li P."/>
            <person name="Li P."/>
            <person name="Lu B."/>
        </authorList>
    </citation>
    <scope>NUCLEOTIDE SEQUENCE [LARGE SCALE GENOMIC DNA]</scope>
    <source>
        <strain evidence="5 6">BJ06-0143</strain>
    </source>
</reference>
<evidence type="ECO:0000313" key="5">
    <source>
        <dbReference type="EMBL" id="MBF6353309.1"/>
    </source>
</evidence>